<dbReference type="PANTHER" id="PTHR18964:SF149">
    <property type="entry name" value="BIFUNCTIONAL UDP-N-ACETYLGLUCOSAMINE 2-EPIMERASE_N-ACETYLMANNOSAMINE KINASE"/>
    <property type="match status" value="1"/>
</dbReference>
<dbReference type="InterPro" id="IPR043129">
    <property type="entry name" value="ATPase_NBD"/>
</dbReference>
<dbReference type="InterPro" id="IPR036390">
    <property type="entry name" value="WH_DNA-bd_sf"/>
</dbReference>
<dbReference type="Gene3D" id="1.10.10.10">
    <property type="entry name" value="Winged helix-like DNA-binding domain superfamily/Winged helix DNA-binding domain"/>
    <property type="match status" value="1"/>
</dbReference>
<evidence type="ECO:0000256" key="1">
    <source>
        <dbReference type="ARBA" id="ARBA00002486"/>
    </source>
</evidence>
<accession>A0A5M9WQH3</accession>
<comment type="caution">
    <text evidence="5">The sequence shown here is derived from an EMBL/GenBank/DDBJ whole genome shotgun (WGS) entry which is preliminary data.</text>
</comment>
<name>A0A5M9WQH3_PAEAM</name>
<dbReference type="AlphaFoldDB" id="A0A5M9WQH3"/>
<dbReference type="InterPro" id="IPR036388">
    <property type="entry name" value="WH-like_DNA-bd_sf"/>
</dbReference>
<gene>
    <name evidence="5" type="ORF">EC604_08455</name>
</gene>
<dbReference type="Pfam" id="PF00480">
    <property type="entry name" value="ROK"/>
    <property type="match status" value="1"/>
</dbReference>
<dbReference type="OrthoDB" id="9796533at2"/>
<dbReference type="InterPro" id="IPR000600">
    <property type="entry name" value="ROK"/>
</dbReference>
<evidence type="ECO:0000313" key="5">
    <source>
        <dbReference type="EMBL" id="KAA8783876.1"/>
    </source>
</evidence>
<reference evidence="5 6" key="1">
    <citation type="journal article" date="2019" name="J. Ind. Microbiol. Biotechnol.">
        <title>Paenibacillus amylolyticus 27C64 has a diverse set of carbohydrate-active enzymes and complete pectin deconstruction system.</title>
        <authorList>
            <person name="Keggi C."/>
            <person name="Doran-Peterson J."/>
        </authorList>
    </citation>
    <scope>NUCLEOTIDE SEQUENCE [LARGE SCALE GENOMIC DNA]</scope>
    <source>
        <strain evidence="5 6">27C64</strain>
    </source>
</reference>
<dbReference type="PANTHER" id="PTHR18964">
    <property type="entry name" value="ROK (REPRESSOR, ORF, KINASE) FAMILY"/>
    <property type="match status" value="1"/>
</dbReference>
<dbReference type="EMBL" id="RIAS01000003">
    <property type="protein sequence ID" value="KAA8783876.1"/>
    <property type="molecule type" value="Genomic_DNA"/>
</dbReference>
<dbReference type="SUPFAM" id="SSF53067">
    <property type="entry name" value="Actin-like ATPase domain"/>
    <property type="match status" value="1"/>
</dbReference>
<dbReference type="Proteomes" id="UP000323664">
    <property type="component" value="Unassembled WGS sequence"/>
</dbReference>
<feature type="domain" description="HTH marR-type" evidence="4">
    <location>
        <begin position="16"/>
        <end position="58"/>
    </location>
</feature>
<keyword evidence="3" id="KW-0119">Carbohydrate metabolism</keyword>
<protein>
    <submittedName>
        <fullName evidence="5">ROK family transcriptional regulator</fullName>
    </submittedName>
</protein>
<keyword evidence="3" id="KW-0859">Xylose metabolism</keyword>
<proteinExistence type="inferred from homology"/>
<dbReference type="SUPFAM" id="SSF46785">
    <property type="entry name" value="Winged helix' DNA-binding domain"/>
    <property type="match status" value="1"/>
</dbReference>
<evidence type="ECO:0000313" key="6">
    <source>
        <dbReference type="Proteomes" id="UP000323664"/>
    </source>
</evidence>
<evidence type="ECO:0000256" key="3">
    <source>
        <dbReference type="ARBA" id="ARBA00022629"/>
    </source>
</evidence>
<comment type="function">
    <text evidence="1">Transcriptional repressor of xylose-utilizing enzymes.</text>
</comment>
<dbReference type="InterPro" id="IPR000835">
    <property type="entry name" value="HTH_MarR-typ"/>
</dbReference>
<evidence type="ECO:0000256" key="2">
    <source>
        <dbReference type="ARBA" id="ARBA00006479"/>
    </source>
</evidence>
<dbReference type="GO" id="GO:0003700">
    <property type="term" value="F:DNA-binding transcription factor activity"/>
    <property type="evidence" value="ECO:0007669"/>
    <property type="project" value="InterPro"/>
</dbReference>
<organism evidence="5 6">
    <name type="scientific">Paenibacillus amylolyticus</name>
    <dbReference type="NCBI Taxonomy" id="1451"/>
    <lineage>
        <taxon>Bacteria</taxon>
        <taxon>Bacillati</taxon>
        <taxon>Bacillota</taxon>
        <taxon>Bacilli</taxon>
        <taxon>Bacillales</taxon>
        <taxon>Paenibacillaceae</taxon>
        <taxon>Paenibacillus</taxon>
    </lineage>
</organism>
<dbReference type="Gene3D" id="3.30.420.40">
    <property type="match status" value="2"/>
</dbReference>
<dbReference type="RefSeq" id="WP_123063732.1">
    <property type="nucleotide sequence ID" value="NZ_RIAS01000003.1"/>
</dbReference>
<dbReference type="GO" id="GO:0042732">
    <property type="term" value="P:D-xylose metabolic process"/>
    <property type="evidence" value="ECO:0007669"/>
    <property type="project" value="UniProtKB-KW"/>
</dbReference>
<evidence type="ECO:0000259" key="4">
    <source>
        <dbReference type="Pfam" id="PF12802"/>
    </source>
</evidence>
<sequence>MAGTPQYIRNLNENLIMDALITQGTMSRADISRRTGLSKPTVSSAVEHLIERNLVKETGRADNAQGRKATLIQFNETAYYVCGVDIGATRIRIALSDLNGQIVAYAVYPPMERNQYVKSNAAIVKSSGEVKVEEEHVTTVPSDVPVLRVLHSYVDQLLQENRLQWSDLRCIGFGIPGVVLPVSGKISRIVDPLADMEQDFSRDALARAFPCDIMLDNDVNLAALGEYRKGAAKDSPLFIFFSIGAGTGAGIMVQGHLLHGLGGLTGEVAEMRMQDGRRLEDVLSADGLMQLAKRHCLNDPLSSDMQPELIFEATRNGEVWAIEIIKEYSQMIAWALRQMSTLLAPELIVLGGGIGGNGDVLLPLLRNAVDEQFPVQPQLICSDLGERAVVTGAVQVALQHTLMKLKQGTLEE</sequence>
<comment type="similarity">
    <text evidence="2">Belongs to the ROK (NagC/XylR) family.</text>
</comment>
<dbReference type="Pfam" id="PF12802">
    <property type="entry name" value="MarR_2"/>
    <property type="match status" value="1"/>
</dbReference>